<dbReference type="SUPFAM" id="SSF103473">
    <property type="entry name" value="MFS general substrate transporter"/>
    <property type="match status" value="2"/>
</dbReference>
<feature type="transmembrane region" description="Helical" evidence="6">
    <location>
        <begin position="301"/>
        <end position="320"/>
    </location>
</feature>
<feature type="transmembrane region" description="Helical" evidence="6">
    <location>
        <begin position="510"/>
        <end position="533"/>
    </location>
</feature>
<feature type="transmembrane region" description="Helical" evidence="6">
    <location>
        <begin position="60"/>
        <end position="79"/>
    </location>
</feature>
<feature type="transmembrane region" description="Helical" evidence="6">
    <location>
        <begin position="120"/>
        <end position="137"/>
    </location>
</feature>
<dbReference type="GO" id="GO:0016020">
    <property type="term" value="C:membrane"/>
    <property type="evidence" value="ECO:0007669"/>
    <property type="project" value="UniProtKB-SubCell"/>
</dbReference>
<organism evidence="8 9">
    <name type="scientific">Amorphus orientalis</name>
    <dbReference type="NCBI Taxonomy" id="649198"/>
    <lineage>
        <taxon>Bacteria</taxon>
        <taxon>Pseudomonadati</taxon>
        <taxon>Pseudomonadota</taxon>
        <taxon>Alphaproteobacteria</taxon>
        <taxon>Hyphomicrobiales</taxon>
        <taxon>Amorphaceae</taxon>
        <taxon>Amorphus</taxon>
    </lineage>
</organism>
<dbReference type="CDD" id="cd17321">
    <property type="entry name" value="MFS_MMR_MDR_like"/>
    <property type="match status" value="1"/>
</dbReference>
<gene>
    <name evidence="8" type="ORF">J2S73_003797</name>
</gene>
<dbReference type="EMBL" id="JAUSUL010000005">
    <property type="protein sequence ID" value="MDQ0317313.1"/>
    <property type="molecule type" value="Genomic_DNA"/>
</dbReference>
<feature type="transmembrane region" description="Helical" evidence="6">
    <location>
        <begin position="254"/>
        <end position="274"/>
    </location>
</feature>
<comment type="subcellular location">
    <subcellularLocation>
        <location evidence="1">Membrane</location>
        <topology evidence="1">Multi-pass membrane protein</topology>
    </subcellularLocation>
</comment>
<feature type="transmembrane region" description="Helical" evidence="6">
    <location>
        <begin position="149"/>
        <end position="168"/>
    </location>
</feature>
<dbReference type="PANTHER" id="PTHR42718:SF9">
    <property type="entry name" value="MAJOR FACILITATOR SUPERFAMILY MULTIDRUG TRANSPORTER MFSC"/>
    <property type="match status" value="1"/>
</dbReference>
<feature type="transmembrane region" description="Helical" evidence="6">
    <location>
        <begin position="91"/>
        <end position="114"/>
    </location>
</feature>
<keyword evidence="4 6" id="KW-1133">Transmembrane helix</keyword>
<feature type="transmembrane region" description="Helical" evidence="6">
    <location>
        <begin position="26"/>
        <end position="48"/>
    </location>
</feature>
<evidence type="ECO:0000313" key="8">
    <source>
        <dbReference type="EMBL" id="MDQ0317313.1"/>
    </source>
</evidence>
<evidence type="ECO:0000259" key="7">
    <source>
        <dbReference type="PROSITE" id="PS50850"/>
    </source>
</evidence>
<feature type="transmembrane region" description="Helical" evidence="6">
    <location>
        <begin position="431"/>
        <end position="452"/>
    </location>
</feature>
<keyword evidence="5 6" id="KW-0472">Membrane</keyword>
<dbReference type="Gene3D" id="1.20.1250.20">
    <property type="entry name" value="MFS general substrate transporter like domains"/>
    <property type="match status" value="1"/>
</dbReference>
<name>A0AAE3VST0_9HYPH</name>
<feature type="transmembrane region" description="Helical" evidence="6">
    <location>
        <begin position="364"/>
        <end position="383"/>
    </location>
</feature>
<evidence type="ECO:0000256" key="5">
    <source>
        <dbReference type="ARBA" id="ARBA00023136"/>
    </source>
</evidence>
<dbReference type="RefSeq" id="WP_306887230.1">
    <property type="nucleotide sequence ID" value="NZ_JAUSUL010000005.1"/>
</dbReference>
<feature type="transmembrane region" description="Helical" evidence="6">
    <location>
        <begin position="389"/>
        <end position="410"/>
    </location>
</feature>
<feature type="domain" description="Major facilitator superfamily (MFS) profile" evidence="7">
    <location>
        <begin position="25"/>
        <end position="540"/>
    </location>
</feature>
<evidence type="ECO:0000313" key="9">
    <source>
        <dbReference type="Proteomes" id="UP001229244"/>
    </source>
</evidence>
<evidence type="ECO:0000256" key="4">
    <source>
        <dbReference type="ARBA" id="ARBA00022989"/>
    </source>
</evidence>
<dbReference type="AlphaFoldDB" id="A0AAE3VST0"/>
<sequence>MVTSNAPGAPAPAEQRADKVSQWRGFALLLMGVFIVNIDVSVADVILPAIVQDLHIGTDAASLVVVVYMLVTACLIVPLGSLGDRIGAKPVYAGGIALFGIGSLLAGLAPTLAVLLGARVVQGVGAAMLIPSAMALLNHAFPEGPGRKLAFGLWATAIGAAIAIGPLIGGAITDAWSWRAAFFVNVPLVAVSAAGVVIALASPAIAARTGGFDLIGLVLIVLGLFALVAGFQAASSLGVGHTGGGRIFGIAWPFARSPAVPLAVLGLVLLVLFWRQEERRRERGGSVIFETAMLAVPRFRWALIAATLMTGPVFILLFATPLFGEFIAAASVLQTGLLTASIGVGLALGGPLVARLATLGERRLAVSLILIQGAGCLLLILLTDGDRSIYLTVPALILAGLGWGGAYAVLVNIMLSAVPQTQAGAAAGAGMMARLVAGAIATAVATSILFGIERDEARHLDTAGATQQTVARLEASLRFAEPLHPPLAARTPAVDGTADRRLTDEVRTDMLVSVHAVFAIGAGFALLAALAAWRIPRSRWNPPREP</sequence>
<proteinExistence type="predicted"/>
<evidence type="ECO:0000256" key="2">
    <source>
        <dbReference type="ARBA" id="ARBA00022448"/>
    </source>
</evidence>
<accession>A0AAE3VST0</accession>
<dbReference type="InterPro" id="IPR011701">
    <property type="entry name" value="MFS"/>
</dbReference>
<dbReference type="Proteomes" id="UP001229244">
    <property type="component" value="Unassembled WGS sequence"/>
</dbReference>
<dbReference type="InterPro" id="IPR020846">
    <property type="entry name" value="MFS_dom"/>
</dbReference>
<evidence type="ECO:0000256" key="1">
    <source>
        <dbReference type="ARBA" id="ARBA00004141"/>
    </source>
</evidence>
<dbReference type="Pfam" id="PF07690">
    <property type="entry name" value="MFS_1"/>
    <property type="match status" value="1"/>
</dbReference>
<feature type="transmembrane region" description="Helical" evidence="6">
    <location>
        <begin position="326"/>
        <end position="352"/>
    </location>
</feature>
<reference evidence="8" key="1">
    <citation type="submission" date="2023-07" db="EMBL/GenBank/DDBJ databases">
        <title>Genomic Encyclopedia of Type Strains, Phase IV (KMG-IV): sequencing the most valuable type-strain genomes for metagenomic binning, comparative biology and taxonomic classification.</title>
        <authorList>
            <person name="Goeker M."/>
        </authorList>
    </citation>
    <scope>NUCLEOTIDE SEQUENCE</scope>
    <source>
        <strain evidence="8">DSM 21202</strain>
    </source>
</reference>
<dbReference type="PANTHER" id="PTHR42718">
    <property type="entry name" value="MAJOR FACILITATOR SUPERFAMILY MULTIDRUG TRANSPORTER MFSC"/>
    <property type="match status" value="1"/>
</dbReference>
<keyword evidence="2" id="KW-0813">Transport</keyword>
<evidence type="ECO:0000256" key="3">
    <source>
        <dbReference type="ARBA" id="ARBA00022692"/>
    </source>
</evidence>
<feature type="transmembrane region" description="Helical" evidence="6">
    <location>
        <begin position="180"/>
        <end position="202"/>
    </location>
</feature>
<dbReference type="Gene3D" id="1.20.1720.10">
    <property type="entry name" value="Multidrug resistance protein D"/>
    <property type="match status" value="1"/>
</dbReference>
<feature type="transmembrane region" description="Helical" evidence="6">
    <location>
        <begin position="214"/>
        <end position="234"/>
    </location>
</feature>
<evidence type="ECO:0000256" key="6">
    <source>
        <dbReference type="SAM" id="Phobius"/>
    </source>
</evidence>
<dbReference type="PROSITE" id="PS50850">
    <property type="entry name" value="MFS"/>
    <property type="match status" value="1"/>
</dbReference>
<dbReference type="InterPro" id="IPR036259">
    <property type="entry name" value="MFS_trans_sf"/>
</dbReference>
<keyword evidence="9" id="KW-1185">Reference proteome</keyword>
<keyword evidence="3 6" id="KW-0812">Transmembrane</keyword>
<comment type="caution">
    <text evidence="8">The sequence shown here is derived from an EMBL/GenBank/DDBJ whole genome shotgun (WGS) entry which is preliminary data.</text>
</comment>
<protein>
    <submittedName>
        <fullName evidence="8">MFS family permease</fullName>
    </submittedName>
</protein>
<dbReference type="GO" id="GO:0022857">
    <property type="term" value="F:transmembrane transporter activity"/>
    <property type="evidence" value="ECO:0007669"/>
    <property type="project" value="InterPro"/>
</dbReference>